<keyword evidence="2" id="KW-0805">Transcription regulation</keyword>
<dbReference type="PROSITE" id="PS50110">
    <property type="entry name" value="RESPONSE_REGULATORY"/>
    <property type="match status" value="1"/>
</dbReference>
<evidence type="ECO:0000259" key="6">
    <source>
        <dbReference type="PROSITE" id="PS50110"/>
    </source>
</evidence>
<dbReference type="InterPro" id="IPR041657">
    <property type="entry name" value="HTH_17"/>
</dbReference>
<keyword evidence="4" id="KW-0804">Transcription</keyword>
<name>A0ABQ0C7N6_9PROT</name>
<dbReference type="InterPro" id="IPR039420">
    <property type="entry name" value="WalR-like"/>
</dbReference>
<evidence type="ECO:0000313" key="7">
    <source>
        <dbReference type="EMBL" id="GAB0056899.1"/>
    </source>
</evidence>
<dbReference type="Gene3D" id="1.10.1660.10">
    <property type="match status" value="1"/>
</dbReference>
<keyword evidence="5" id="KW-0597">Phosphoprotein</keyword>
<evidence type="ECO:0000256" key="3">
    <source>
        <dbReference type="ARBA" id="ARBA00023125"/>
    </source>
</evidence>
<keyword evidence="1" id="KW-0902">Two-component regulatory system</keyword>
<dbReference type="RefSeq" id="WP_420904615.1">
    <property type="nucleotide sequence ID" value="NZ_BAAFGK010000004.1"/>
</dbReference>
<dbReference type="EMBL" id="BAAFGK010000004">
    <property type="protein sequence ID" value="GAB0056899.1"/>
    <property type="molecule type" value="Genomic_DNA"/>
</dbReference>
<dbReference type="Gene3D" id="3.40.50.2300">
    <property type="match status" value="1"/>
</dbReference>
<keyword evidence="3" id="KW-0238">DNA-binding</keyword>
<accession>A0ABQ0C7N6</accession>
<dbReference type="InterPro" id="IPR001789">
    <property type="entry name" value="Sig_transdc_resp-reg_receiver"/>
</dbReference>
<dbReference type="Pfam" id="PF00072">
    <property type="entry name" value="Response_reg"/>
    <property type="match status" value="1"/>
</dbReference>
<dbReference type="SMART" id="SM00448">
    <property type="entry name" value="REC"/>
    <property type="match status" value="1"/>
</dbReference>
<reference evidence="7 8" key="1">
    <citation type="submission" date="2024-05" db="EMBL/GenBank/DDBJ databases">
        <authorList>
            <consortium name="Candidatus Magnetaquicoccaceae bacterium FCR-1 genome sequencing consortium"/>
            <person name="Shimoshige H."/>
            <person name="Shimamura S."/>
            <person name="Taoka A."/>
            <person name="Kobayashi H."/>
            <person name="Maekawa T."/>
        </authorList>
    </citation>
    <scope>NUCLEOTIDE SEQUENCE [LARGE SCALE GENOMIC DNA]</scope>
    <source>
        <strain evidence="7 8">FCR-1</strain>
    </source>
</reference>
<dbReference type="PANTHER" id="PTHR48111">
    <property type="entry name" value="REGULATOR OF RPOS"/>
    <property type="match status" value="1"/>
</dbReference>
<evidence type="ECO:0000313" key="8">
    <source>
        <dbReference type="Proteomes" id="UP001628193"/>
    </source>
</evidence>
<organism evidence="7 8">
    <name type="scientific">Candidatus Magnetaquiglobus chichijimensis</name>
    <dbReference type="NCBI Taxonomy" id="3141448"/>
    <lineage>
        <taxon>Bacteria</taxon>
        <taxon>Pseudomonadati</taxon>
        <taxon>Pseudomonadota</taxon>
        <taxon>Magnetococcia</taxon>
        <taxon>Magnetococcales</taxon>
        <taxon>Candidatus Magnetaquicoccaceae</taxon>
        <taxon>Candidatus Magnetaquiglobus</taxon>
    </lineage>
</organism>
<evidence type="ECO:0000256" key="1">
    <source>
        <dbReference type="ARBA" id="ARBA00023012"/>
    </source>
</evidence>
<evidence type="ECO:0000256" key="5">
    <source>
        <dbReference type="PROSITE-ProRule" id="PRU00169"/>
    </source>
</evidence>
<evidence type="ECO:0000256" key="2">
    <source>
        <dbReference type="ARBA" id="ARBA00023015"/>
    </source>
</evidence>
<dbReference type="NCBIfam" id="TIGR01764">
    <property type="entry name" value="excise"/>
    <property type="match status" value="1"/>
</dbReference>
<proteinExistence type="predicted"/>
<dbReference type="SUPFAM" id="SSF46955">
    <property type="entry name" value="Putative DNA-binding domain"/>
    <property type="match status" value="1"/>
</dbReference>
<sequence length="209" mass="23248">MPVSRIPETTDPVVTTSKAAQILGVSQRTIHYWMERGIIKSWKTAGGHCRIPMSSINLLLAKRREQLQDPELPELTLLLVEDDENLREITKAVVANWGLPVRLVVAEDGYDGLIQAGLHKPGVIIADLMMPAMDGFQMIRALRESAELSRSHILVVTAMDEVQIAAKGGVPEDVEVLHKPTPYERLKVVVMEALFSQQRGRRGVERITA</sequence>
<feature type="domain" description="Response regulatory" evidence="6">
    <location>
        <begin position="76"/>
        <end position="194"/>
    </location>
</feature>
<evidence type="ECO:0000256" key="4">
    <source>
        <dbReference type="ARBA" id="ARBA00023163"/>
    </source>
</evidence>
<gene>
    <name evidence="7" type="primary">rssB_4</name>
    <name evidence="7" type="ORF">SIID45300_01214</name>
</gene>
<dbReference type="SUPFAM" id="SSF52172">
    <property type="entry name" value="CheY-like"/>
    <property type="match status" value="1"/>
</dbReference>
<comment type="caution">
    <text evidence="7">The sequence shown here is derived from an EMBL/GenBank/DDBJ whole genome shotgun (WGS) entry which is preliminary data.</text>
</comment>
<reference evidence="7 8" key="2">
    <citation type="submission" date="2024-09" db="EMBL/GenBank/DDBJ databases">
        <title>Draft genome sequence of Candidatus Magnetaquicoccaceae bacterium FCR-1.</title>
        <authorList>
            <person name="Shimoshige H."/>
            <person name="Shimamura S."/>
            <person name="Taoka A."/>
            <person name="Kobayashi H."/>
            <person name="Maekawa T."/>
        </authorList>
    </citation>
    <scope>NUCLEOTIDE SEQUENCE [LARGE SCALE GENOMIC DNA]</scope>
    <source>
        <strain evidence="7 8">FCR-1</strain>
    </source>
</reference>
<dbReference type="Proteomes" id="UP001628193">
    <property type="component" value="Unassembled WGS sequence"/>
</dbReference>
<dbReference type="PANTHER" id="PTHR48111:SF22">
    <property type="entry name" value="REGULATOR OF RPOS"/>
    <property type="match status" value="1"/>
</dbReference>
<dbReference type="InterPro" id="IPR009061">
    <property type="entry name" value="DNA-bd_dom_put_sf"/>
</dbReference>
<dbReference type="Pfam" id="PF12728">
    <property type="entry name" value="HTH_17"/>
    <property type="match status" value="1"/>
</dbReference>
<dbReference type="InterPro" id="IPR010093">
    <property type="entry name" value="SinI_DNA-bd"/>
</dbReference>
<keyword evidence="8" id="KW-1185">Reference proteome</keyword>
<protein>
    <submittedName>
        <fullName evidence="7">Regulator of RpoS</fullName>
    </submittedName>
</protein>
<feature type="modified residue" description="4-aspartylphosphate" evidence="5">
    <location>
        <position position="127"/>
    </location>
</feature>
<dbReference type="InterPro" id="IPR011006">
    <property type="entry name" value="CheY-like_superfamily"/>
</dbReference>